<dbReference type="Gene3D" id="3.10.580.10">
    <property type="entry name" value="CBS-domain"/>
    <property type="match status" value="1"/>
</dbReference>
<keyword evidence="4 12" id="KW-0808">Transferase</keyword>
<evidence type="ECO:0000256" key="1">
    <source>
        <dbReference type="ARBA" id="ARBA00001946"/>
    </source>
</evidence>
<dbReference type="SMART" id="SM00116">
    <property type="entry name" value="CBS"/>
    <property type="match status" value="2"/>
</dbReference>
<dbReference type="Pfam" id="PF01743">
    <property type="entry name" value="PolyA_pol"/>
    <property type="match status" value="1"/>
</dbReference>
<keyword evidence="8" id="KW-0547">Nucleotide-binding</keyword>
<dbReference type="RefSeq" id="WP_114643014.1">
    <property type="nucleotide sequence ID" value="NZ_JAACIO010000015.1"/>
</dbReference>
<evidence type="ECO:0000256" key="3">
    <source>
        <dbReference type="ARBA" id="ARBA00022555"/>
    </source>
</evidence>
<dbReference type="CDD" id="cd04595">
    <property type="entry name" value="CBS_pair_DHH_polyA_Pol_assoc"/>
    <property type="match status" value="1"/>
</dbReference>
<dbReference type="SUPFAM" id="SSF54631">
    <property type="entry name" value="CBS-domain pair"/>
    <property type="match status" value="1"/>
</dbReference>
<keyword evidence="9" id="KW-0460">Magnesium</keyword>
<gene>
    <name evidence="14" type="ORF">DYH56_11470</name>
</gene>
<feature type="domain" description="CBS" evidence="13">
    <location>
        <begin position="315"/>
        <end position="373"/>
    </location>
</feature>
<protein>
    <submittedName>
        <fullName evidence="14">CBS domain-containing protein</fullName>
    </submittedName>
</protein>
<evidence type="ECO:0000313" key="14">
    <source>
        <dbReference type="EMBL" id="REI40337.1"/>
    </source>
</evidence>
<keyword evidence="10 12" id="KW-0694">RNA-binding</keyword>
<evidence type="ECO:0000256" key="11">
    <source>
        <dbReference type="PROSITE-ProRule" id="PRU00703"/>
    </source>
</evidence>
<evidence type="ECO:0000256" key="10">
    <source>
        <dbReference type="ARBA" id="ARBA00022884"/>
    </source>
</evidence>
<keyword evidence="5" id="KW-0819">tRNA processing</keyword>
<dbReference type="CDD" id="cd05398">
    <property type="entry name" value="NT_ClassII-CCAase"/>
    <property type="match status" value="1"/>
</dbReference>
<evidence type="ECO:0000256" key="7">
    <source>
        <dbReference type="ARBA" id="ARBA00022723"/>
    </source>
</evidence>
<evidence type="ECO:0000256" key="12">
    <source>
        <dbReference type="RuleBase" id="RU003953"/>
    </source>
</evidence>
<dbReference type="EMBL" id="QUAJ01000021">
    <property type="protein sequence ID" value="REI40337.1"/>
    <property type="molecule type" value="Genomic_DNA"/>
</dbReference>
<organism evidence="14 15">
    <name type="scientific">Psychrilyobacter piezotolerans</name>
    <dbReference type="NCBI Taxonomy" id="2293438"/>
    <lineage>
        <taxon>Bacteria</taxon>
        <taxon>Fusobacteriati</taxon>
        <taxon>Fusobacteriota</taxon>
        <taxon>Fusobacteriia</taxon>
        <taxon>Fusobacteriales</taxon>
        <taxon>Fusobacteriaceae</taxon>
        <taxon>Psychrilyobacter</taxon>
    </lineage>
</organism>
<dbReference type="SUPFAM" id="SSF64182">
    <property type="entry name" value="DHH phosphoesterases"/>
    <property type="match status" value="1"/>
</dbReference>
<evidence type="ECO:0000259" key="13">
    <source>
        <dbReference type="PROSITE" id="PS51371"/>
    </source>
</evidence>
<dbReference type="InterPro" id="IPR000644">
    <property type="entry name" value="CBS_dom"/>
</dbReference>
<evidence type="ECO:0000313" key="15">
    <source>
        <dbReference type="Proteomes" id="UP000263486"/>
    </source>
</evidence>
<comment type="similarity">
    <text evidence="2 12">Belongs to the tRNA nucleotidyltransferase/poly(A) polymerase family.</text>
</comment>
<evidence type="ECO:0000256" key="4">
    <source>
        <dbReference type="ARBA" id="ARBA00022679"/>
    </source>
</evidence>
<dbReference type="Proteomes" id="UP000263486">
    <property type="component" value="Unassembled WGS sequence"/>
</dbReference>
<dbReference type="InterPro" id="IPR001667">
    <property type="entry name" value="DDH_dom"/>
</dbReference>
<sequence>MEIITCHIFADLDALSSMVLIKKLYPNGILVFPGHIGKSVKAFINLYQNFLQIKRIKDIQMDKVNKLIVVDTSKKNRIGLFGQLLDRDDVEVIIYDHHKISENDIKGRKIIRKNYGSNTTNILEVLLDADPNIKFDEIEATLGLMGIYEDTGNFSFSSTTPKDLEMASYLLKNNGDLSKVNEYVQKGLEKEQLELFIELIENSEFIDIDGEIAQLTYYRTDDFIFGLDELINKIQYLEKSSLCIILCGNDERINVVGRSSNKINVAEILRDYKVGGHEYAVSGIVRGQNIEKLYGDIKKNIEMAVKPSKKAIDIMNSPVKTILKDTKIKLAYKIMYRMGYGGLPIVEEGKVAGIITRNSVDKALNHGFSNAPVRAYMTSEVITADKNQSIEELKALIVEKGIGRVPIVDGEGKILGIVTRTDILKSIYSKNPIRKAEKLKFESEIKNNIEGVVPSELLNLLKIVEAVSKKRGERVFLVGGIVRDLILGINNKDIDIVVEGDGIKFALELKDMLGAKKVKTHEKFKTAVVVVQDDLKLDIASSRLEYYEYPTSLPVVEYGNIRDDMYRRDFSINAMALEIDSYNFGKLIDFYGGYEDLAAKKIRVLHNLSFVEDPTRIIRAFRFAARYGFELEKDTEIFLKNAITDGFLKKISWPRVKQELEILFSDKNLTRGMEYLNEYKVFVEINPNIKYDLEMKKNIERLETLEDLLSFVKIKKWLLVFLIILENLKKKELDLVFNKFNFSNKFIEKYDYGILMREKILDQLESADKNSDIYKALNNISMEIIILIHIQNRKKEIKLKIENYIYNLSKIKPLIRGEDLLKNGELPGIEFKEKLRVYFMKQLDIENPTKEKILKM</sequence>
<comment type="cofactor">
    <cofactor evidence="1">
        <name>Mg(2+)</name>
        <dbReference type="ChEBI" id="CHEBI:18420"/>
    </cofactor>
</comment>
<keyword evidence="7" id="KW-0479">Metal-binding</keyword>
<keyword evidence="6" id="KW-0548">Nucleotidyltransferase</keyword>
<evidence type="ECO:0000256" key="6">
    <source>
        <dbReference type="ARBA" id="ARBA00022695"/>
    </source>
</evidence>
<dbReference type="InterPro" id="IPR052390">
    <property type="entry name" value="tRNA_nt/polyA_polymerase"/>
</dbReference>
<dbReference type="InterPro" id="IPR032828">
    <property type="entry name" value="PolyA_RNA-bd"/>
</dbReference>
<accession>A0ABX9KEY7</accession>
<dbReference type="InterPro" id="IPR002646">
    <property type="entry name" value="PolA_pol_head_dom"/>
</dbReference>
<evidence type="ECO:0000256" key="9">
    <source>
        <dbReference type="ARBA" id="ARBA00022842"/>
    </source>
</evidence>
<evidence type="ECO:0000256" key="5">
    <source>
        <dbReference type="ARBA" id="ARBA00022694"/>
    </source>
</evidence>
<dbReference type="InterPro" id="IPR043519">
    <property type="entry name" value="NT_sf"/>
</dbReference>
<dbReference type="InterPro" id="IPR046342">
    <property type="entry name" value="CBS_dom_sf"/>
</dbReference>
<dbReference type="PANTHER" id="PTHR47788">
    <property type="entry name" value="POLYA POLYMERASE"/>
    <property type="match status" value="1"/>
</dbReference>
<dbReference type="Gene3D" id="3.30.460.10">
    <property type="entry name" value="Beta Polymerase, domain 2"/>
    <property type="match status" value="1"/>
</dbReference>
<feature type="domain" description="CBS" evidence="13">
    <location>
        <begin position="377"/>
        <end position="433"/>
    </location>
</feature>
<dbReference type="SUPFAM" id="SSF81891">
    <property type="entry name" value="Poly A polymerase C-terminal region-like"/>
    <property type="match status" value="1"/>
</dbReference>
<comment type="caution">
    <text evidence="14">The sequence shown here is derived from an EMBL/GenBank/DDBJ whole genome shotgun (WGS) entry which is preliminary data.</text>
</comment>
<keyword evidence="3" id="KW-0820">tRNA-binding</keyword>
<dbReference type="SUPFAM" id="SSF81301">
    <property type="entry name" value="Nucleotidyltransferase"/>
    <property type="match status" value="1"/>
</dbReference>
<dbReference type="Gene3D" id="1.10.3090.10">
    <property type="entry name" value="cca-adding enzyme, domain 2"/>
    <property type="match status" value="1"/>
</dbReference>
<evidence type="ECO:0000256" key="2">
    <source>
        <dbReference type="ARBA" id="ARBA00007265"/>
    </source>
</evidence>
<dbReference type="PROSITE" id="PS51371">
    <property type="entry name" value="CBS"/>
    <property type="match status" value="2"/>
</dbReference>
<reference evidence="14 15" key="1">
    <citation type="submission" date="2018-08" db="EMBL/GenBank/DDBJ databases">
        <title>Draft genome sequence of Psychrilyobacter sp. strain SD5 isolated from Black Sea water.</title>
        <authorList>
            <person name="Yadav S."/>
            <person name="Villanueva L."/>
            <person name="Damste J.S.S."/>
        </authorList>
    </citation>
    <scope>NUCLEOTIDE SEQUENCE [LARGE SCALE GENOMIC DNA]</scope>
    <source>
        <strain evidence="14 15">SD5</strain>
    </source>
</reference>
<dbReference type="Pfam" id="PF01368">
    <property type="entry name" value="DHH"/>
    <property type="match status" value="1"/>
</dbReference>
<proteinExistence type="inferred from homology"/>
<dbReference type="InterPro" id="IPR038763">
    <property type="entry name" value="DHH_sf"/>
</dbReference>
<dbReference type="Gene3D" id="3.90.1640.10">
    <property type="entry name" value="inorganic pyrophosphatase (n-terminal core)"/>
    <property type="match status" value="1"/>
</dbReference>
<keyword evidence="11" id="KW-0129">CBS domain</keyword>
<name>A0ABX9KEY7_9FUSO</name>
<keyword evidence="15" id="KW-1185">Reference proteome</keyword>
<dbReference type="Pfam" id="PF00571">
    <property type="entry name" value="CBS"/>
    <property type="match status" value="2"/>
</dbReference>
<dbReference type="Gene3D" id="3.10.310.30">
    <property type="match status" value="1"/>
</dbReference>
<dbReference type="Pfam" id="PF12627">
    <property type="entry name" value="PolyA_pol_RNAbd"/>
    <property type="match status" value="1"/>
</dbReference>
<evidence type="ECO:0000256" key="8">
    <source>
        <dbReference type="ARBA" id="ARBA00022741"/>
    </source>
</evidence>
<dbReference type="PANTHER" id="PTHR47788:SF1">
    <property type="entry name" value="A-ADDING TRNA NUCLEOTIDYLTRANSFERASE"/>
    <property type="match status" value="1"/>
</dbReference>